<evidence type="ECO:0000313" key="2">
    <source>
        <dbReference type="Proteomes" id="UP000784294"/>
    </source>
</evidence>
<sequence length="73" mass="8401">MGDAQNFWRDALEGEVLPAEVINRLQHMLSPVSDQSSLRFIETGRLGEAFIYQQLISSIKSNQVYYAFNAWHL</sequence>
<comment type="caution">
    <text evidence="1">The sequence shown here is derived from an EMBL/GenBank/DDBJ whole genome shotgun (WGS) entry which is preliminary data.</text>
</comment>
<keyword evidence="2" id="KW-1185">Reference proteome</keyword>
<reference evidence="1" key="1">
    <citation type="submission" date="2018-11" db="EMBL/GenBank/DDBJ databases">
        <authorList>
            <consortium name="Pathogen Informatics"/>
        </authorList>
    </citation>
    <scope>NUCLEOTIDE SEQUENCE</scope>
</reference>
<gene>
    <name evidence="1" type="ORF">PXEA_LOCUS20200</name>
</gene>
<dbReference type="EMBL" id="CAAALY010082488">
    <property type="protein sequence ID" value="VEL26760.1"/>
    <property type="molecule type" value="Genomic_DNA"/>
</dbReference>
<accession>A0A3S5AW33</accession>
<dbReference type="AlphaFoldDB" id="A0A3S5AW33"/>
<evidence type="ECO:0000313" key="1">
    <source>
        <dbReference type="EMBL" id="VEL26760.1"/>
    </source>
</evidence>
<dbReference type="Proteomes" id="UP000784294">
    <property type="component" value="Unassembled WGS sequence"/>
</dbReference>
<organism evidence="1 2">
    <name type="scientific">Protopolystoma xenopodis</name>
    <dbReference type="NCBI Taxonomy" id="117903"/>
    <lineage>
        <taxon>Eukaryota</taxon>
        <taxon>Metazoa</taxon>
        <taxon>Spiralia</taxon>
        <taxon>Lophotrochozoa</taxon>
        <taxon>Platyhelminthes</taxon>
        <taxon>Monogenea</taxon>
        <taxon>Polyopisthocotylea</taxon>
        <taxon>Polystomatidea</taxon>
        <taxon>Polystomatidae</taxon>
        <taxon>Protopolystoma</taxon>
    </lineage>
</organism>
<name>A0A3S5AW33_9PLAT</name>
<protein>
    <submittedName>
        <fullName evidence="1">Uncharacterized protein</fullName>
    </submittedName>
</protein>
<proteinExistence type="predicted"/>